<dbReference type="Gene3D" id="4.10.240.10">
    <property type="entry name" value="Zn(2)-C6 fungal-type DNA-binding domain"/>
    <property type="match status" value="1"/>
</dbReference>
<dbReference type="PANTHER" id="PTHR46910">
    <property type="entry name" value="TRANSCRIPTION FACTOR PDR1"/>
    <property type="match status" value="1"/>
</dbReference>
<evidence type="ECO:0000259" key="3">
    <source>
        <dbReference type="SMART" id="SM00906"/>
    </source>
</evidence>
<evidence type="ECO:0000313" key="5">
    <source>
        <dbReference type="Proteomes" id="UP000663853"/>
    </source>
</evidence>
<feature type="region of interest" description="Disordered" evidence="2">
    <location>
        <begin position="813"/>
        <end position="835"/>
    </location>
</feature>
<feature type="region of interest" description="Disordered" evidence="2">
    <location>
        <begin position="664"/>
        <end position="738"/>
    </location>
</feature>
<dbReference type="GO" id="GO:0008270">
    <property type="term" value="F:zinc ion binding"/>
    <property type="evidence" value="ECO:0007669"/>
    <property type="project" value="InterPro"/>
</dbReference>
<reference evidence="4" key="1">
    <citation type="submission" date="2021-01" db="EMBL/GenBank/DDBJ databases">
        <authorList>
            <person name="Kaushik A."/>
        </authorList>
    </citation>
    <scope>NUCLEOTIDE SEQUENCE</scope>
    <source>
        <strain evidence="4">AG6-10EEA</strain>
    </source>
</reference>
<dbReference type="InterPro" id="IPR036864">
    <property type="entry name" value="Zn2-C6_fun-type_DNA-bd_sf"/>
</dbReference>
<dbReference type="InterPro" id="IPR050987">
    <property type="entry name" value="AtrR-like"/>
</dbReference>
<sequence length="903" mass="100937">MDPPGQNHPPQSGKTVIACDQCLRFEARCRYNPAKEEKCRGCHVRGLECTWTQVPKPLPPPDSSYIIYLEARVKEVEKHLKSLFPGINTKRELDTLLEPQSVPADGKSNLATTDQGRHNSPSMRISSPPRKPHPSSTIVASSPAIALLIQHARLANLSSEHIRVDGNDEDIVWNKSASGREVPSYHGFSSLEVLFRDAGVLRSGYSPDGTLPTIPTIHRRPEFWRPTPAETRHIERRPWDSEEGLALELPPDDLIPVLLDAFFDVSFFPIIHRGMLEKQLKEGLHKRDGTFLRIVLLICANGARWCDDPRVLDERWPVSLSAGHRWFRQFDPWQKSPVERIDLKDAQLLVLLVMYSFGTSGIYVMWNAIGIGIRLMQDVGVHRRKSTQSLEDELFKRCFWSMIMIDRLQCLTMDRHPLAQDLDFDLDYVLEVDDEMWSLEPGAPPPVQPAGVPSRLSCFNQMIKLVRIAGRCLQTVYALESTKRLIKLDGPQGAAWMFNDVNSLFNLWVRDVPSFLRLPGTDNYTHTRLSTNVIEMWGLYYDLLIAANRPFIAKSSSPLADPALKICRDAARECARIMGTYLRTPGSILIPGMLHPAFGSAMILAIDLIAQGKSSDLASIDQKEQDLRECMKVLKLAENKFHLAGRLHDMVREFEESWRLELSPRARSGAASSPASTNSSSQRPTQILPFEPSDSVLSNAKTKVEDDATFDLTLPPPDTTPMTQTSPQPPTPLQPTELMTSYDYAHPNAYADEMFAGLYPSDTSHYQARQVSSPPPRAQPQAPFQSISTSSKLGDLQPYLPEFGYNARDAMRQHAQRSVPIPPPPSDKPSGDFNISSAAIPGLGIFSPRGWMNSSSKAGWASEPQRTRESLEGAGPSATQWDATMQGTLGLHGRAYNPQARPR</sequence>
<dbReference type="CDD" id="cd12148">
    <property type="entry name" value="fungal_TF_MHR"/>
    <property type="match status" value="1"/>
</dbReference>
<keyword evidence="1" id="KW-0539">Nucleus</keyword>
<dbReference type="GO" id="GO:0003677">
    <property type="term" value="F:DNA binding"/>
    <property type="evidence" value="ECO:0007669"/>
    <property type="project" value="InterPro"/>
</dbReference>
<evidence type="ECO:0000313" key="4">
    <source>
        <dbReference type="EMBL" id="CAE6444712.1"/>
    </source>
</evidence>
<feature type="region of interest" description="Disordered" evidence="2">
    <location>
        <begin position="765"/>
        <end position="795"/>
    </location>
</feature>
<evidence type="ECO:0000256" key="1">
    <source>
        <dbReference type="ARBA" id="ARBA00023242"/>
    </source>
</evidence>
<accession>A0A8H3B0Q6</accession>
<dbReference type="SMART" id="SM00906">
    <property type="entry name" value="Fungal_trans"/>
    <property type="match status" value="1"/>
</dbReference>
<dbReference type="Proteomes" id="UP000663853">
    <property type="component" value="Unassembled WGS sequence"/>
</dbReference>
<dbReference type="Pfam" id="PF04082">
    <property type="entry name" value="Fungal_trans"/>
    <property type="match status" value="1"/>
</dbReference>
<dbReference type="EMBL" id="CAJMXA010000846">
    <property type="protein sequence ID" value="CAE6444712.1"/>
    <property type="molecule type" value="Genomic_DNA"/>
</dbReference>
<feature type="compositionally biased region" description="Polar residues" evidence="2">
    <location>
        <begin position="109"/>
        <end position="125"/>
    </location>
</feature>
<proteinExistence type="predicted"/>
<dbReference type="InterPro" id="IPR007219">
    <property type="entry name" value="XnlR_reg_dom"/>
</dbReference>
<evidence type="ECO:0000256" key="2">
    <source>
        <dbReference type="SAM" id="MobiDB-lite"/>
    </source>
</evidence>
<comment type="caution">
    <text evidence="4">The sequence shown here is derived from an EMBL/GenBank/DDBJ whole genome shotgun (WGS) entry which is preliminary data.</text>
</comment>
<feature type="compositionally biased region" description="Polar residues" evidence="2">
    <location>
        <begin position="877"/>
        <end position="887"/>
    </location>
</feature>
<dbReference type="SUPFAM" id="SSF57701">
    <property type="entry name" value="Zn2/Cys6 DNA-binding domain"/>
    <property type="match status" value="1"/>
</dbReference>
<dbReference type="GO" id="GO:0000981">
    <property type="term" value="F:DNA-binding transcription factor activity, RNA polymerase II-specific"/>
    <property type="evidence" value="ECO:0007669"/>
    <property type="project" value="InterPro"/>
</dbReference>
<feature type="region of interest" description="Disordered" evidence="2">
    <location>
        <begin position="98"/>
        <end position="137"/>
    </location>
</feature>
<feature type="compositionally biased region" description="Low complexity" evidence="2">
    <location>
        <begin position="665"/>
        <end position="681"/>
    </location>
</feature>
<feature type="region of interest" description="Disordered" evidence="2">
    <location>
        <begin position="854"/>
        <end position="903"/>
    </location>
</feature>
<protein>
    <recommendedName>
        <fullName evidence="3">Xylanolytic transcriptional activator regulatory domain-containing protein</fullName>
    </recommendedName>
</protein>
<name>A0A8H3B0Q6_9AGAM</name>
<dbReference type="GO" id="GO:0006351">
    <property type="term" value="P:DNA-templated transcription"/>
    <property type="evidence" value="ECO:0007669"/>
    <property type="project" value="InterPro"/>
</dbReference>
<gene>
    <name evidence="4" type="ORF">RDB_LOCUS40870</name>
</gene>
<organism evidence="4 5">
    <name type="scientific">Rhizoctonia solani</name>
    <dbReference type="NCBI Taxonomy" id="456999"/>
    <lineage>
        <taxon>Eukaryota</taxon>
        <taxon>Fungi</taxon>
        <taxon>Dikarya</taxon>
        <taxon>Basidiomycota</taxon>
        <taxon>Agaricomycotina</taxon>
        <taxon>Agaricomycetes</taxon>
        <taxon>Cantharellales</taxon>
        <taxon>Ceratobasidiaceae</taxon>
        <taxon>Rhizoctonia</taxon>
    </lineage>
</organism>
<feature type="domain" description="Xylanolytic transcriptional activator regulatory" evidence="3">
    <location>
        <begin position="365"/>
        <end position="435"/>
    </location>
</feature>
<dbReference type="PANTHER" id="PTHR46910:SF38">
    <property type="entry name" value="ZN(2)-C6 FUNGAL-TYPE DOMAIN-CONTAINING PROTEIN"/>
    <property type="match status" value="1"/>
</dbReference>
<dbReference type="AlphaFoldDB" id="A0A8H3B0Q6"/>